<evidence type="ECO:0000256" key="7">
    <source>
        <dbReference type="ARBA" id="ARBA00022989"/>
    </source>
</evidence>
<feature type="transmembrane region" description="Helical" evidence="9">
    <location>
        <begin position="12"/>
        <end position="31"/>
    </location>
</feature>
<dbReference type="Proteomes" id="UP000679179">
    <property type="component" value="Unassembled WGS sequence"/>
</dbReference>
<reference evidence="12" key="1">
    <citation type="submission" date="2021-03" db="EMBL/GenBank/DDBJ databases">
        <title>Taxonomic study of Clostridium polyendosporum from meadow-gley soil under rice.</title>
        <authorList>
            <person name="Kobayashi H."/>
            <person name="Tanizawa Y."/>
            <person name="Yagura M."/>
        </authorList>
    </citation>
    <scope>NUCLEOTIDE SEQUENCE</scope>
    <source>
        <strain evidence="12">JCM 30710</strain>
    </source>
</reference>
<dbReference type="GO" id="GO:0005524">
    <property type="term" value="F:ATP binding"/>
    <property type="evidence" value="ECO:0007669"/>
    <property type="project" value="UniProtKB-KW"/>
</dbReference>
<dbReference type="InterPro" id="IPR039421">
    <property type="entry name" value="Type_1_exporter"/>
</dbReference>
<feature type="domain" description="ABC transporter" evidence="10">
    <location>
        <begin position="332"/>
        <end position="565"/>
    </location>
</feature>
<dbReference type="InterPro" id="IPR011527">
    <property type="entry name" value="ABC1_TM_dom"/>
</dbReference>
<evidence type="ECO:0000259" key="10">
    <source>
        <dbReference type="PROSITE" id="PS50893"/>
    </source>
</evidence>
<dbReference type="EMBL" id="BOPZ01000012">
    <property type="protein sequence ID" value="GIM29064.1"/>
    <property type="molecule type" value="Genomic_DNA"/>
</dbReference>
<keyword evidence="7 9" id="KW-1133">Transmembrane helix</keyword>
<comment type="caution">
    <text evidence="12">The sequence shown here is derived from an EMBL/GenBank/DDBJ whole genome shotgun (WGS) entry which is preliminary data.</text>
</comment>
<evidence type="ECO:0000256" key="9">
    <source>
        <dbReference type="SAM" id="Phobius"/>
    </source>
</evidence>
<dbReference type="CDD" id="cd18542">
    <property type="entry name" value="ABC_6TM_YknU_like"/>
    <property type="match status" value="1"/>
</dbReference>
<evidence type="ECO:0000256" key="6">
    <source>
        <dbReference type="ARBA" id="ARBA00022840"/>
    </source>
</evidence>
<evidence type="ECO:0000259" key="11">
    <source>
        <dbReference type="PROSITE" id="PS50929"/>
    </source>
</evidence>
<evidence type="ECO:0000256" key="8">
    <source>
        <dbReference type="ARBA" id="ARBA00023136"/>
    </source>
</evidence>
<feature type="transmembrane region" description="Helical" evidence="9">
    <location>
        <begin position="245"/>
        <end position="263"/>
    </location>
</feature>
<keyword evidence="13" id="KW-1185">Reference proteome</keyword>
<dbReference type="SUPFAM" id="SSF90123">
    <property type="entry name" value="ABC transporter transmembrane region"/>
    <property type="match status" value="1"/>
</dbReference>
<dbReference type="InterPro" id="IPR003439">
    <property type="entry name" value="ABC_transporter-like_ATP-bd"/>
</dbReference>
<feature type="transmembrane region" description="Helical" evidence="9">
    <location>
        <begin position="138"/>
        <end position="168"/>
    </location>
</feature>
<evidence type="ECO:0000256" key="4">
    <source>
        <dbReference type="ARBA" id="ARBA00022692"/>
    </source>
</evidence>
<dbReference type="PROSITE" id="PS00211">
    <property type="entry name" value="ABC_TRANSPORTER_1"/>
    <property type="match status" value="1"/>
</dbReference>
<proteinExistence type="predicted"/>
<dbReference type="Pfam" id="PF00664">
    <property type="entry name" value="ABC_membrane"/>
    <property type="match status" value="1"/>
</dbReference>
<dbReference type="FunFam" id="3.40.50.300:FF:000221">
    <property type="entry name" value="Multidrug ABC transporter ATP-binding protein"/>
    <property type="match status" value="1"/>
</dbReference>
<keyword evidence="4 9" id="KW-0812">Transmembrane</keyword>
<dbReference type="SUPFAM" id="SSF52540">
    <property type="entry name" value="P-loop containing nucleoside triphosphate hydrolases"/>
    <property type="match status" value="1"/>
</dbReference>
<dbReference type="RefSeq" id="WP_212903777.1">
    <property type="nucleotide sequence ID" value="NZ_BOPZ01000012.1"/>
</dbReference>
<evidence type="ECO:0000256" key="3">
    <source>
        <dbReference type="ARBA" id="ARBA00022475"/>
    </source>
</evidence>
<accession>A0A919RZE6</accession>
<dbReference type="InterPro" id="IPR036640">
    <property type="entry name" value="ABC1_TM_sf"/>
</dbReference>
<evidence type="ECO:0000313" key="13">
    <source>
        <dbReference type="Proteomes" id="UP000679179"/>
    </source>
</evidence>
<evidence type="ECO:0000256" key="5">
    <source>
        <dbReference type="ARBA" id="ARBA00022741"/>
    </source>
</evidence>
<evidence type="ECO:0000313" key="12">
    <source>
        <dbReference type="EMBL" id="GIM29064.1"/>
    </source>
</evidence>
<dbReference type="Gene3D" id="1.20.1560.10">
    <property type="entry name" value="ABC transporter type 1, transmembrane domain"/>
    <property type="match status" value="1"/>
</dbReference>
<keyword evidence="5" id="KW-0547">Nucleotide-binding</keyword>
<dbReference type="AlphaFoldDB" id="A0A919RZE6"/>
<protein>
    <submittedName>
        <fullName evidence="12">ABC transporter</fullName>
    </submittedName>
</protein>
<feature type="transmembrane region" description="Helical" evidence="9">
    <location>
        <begin position="51"/>
        <end position="72"/>
    </location>
</feature>
<dbReference type="PROSITE" id="PS50893">
    <property type="entry name" value="ABC_TRANSPORTER_2"/>
    <property type="match status" value="1"/>
</dbReference>
<keyword evidence="2" id="KW-0813">Transport</keyword>
<keyword evidence="6" id="KW-0067">ATP-binding</keyword>
<organism evidence="12 13">
    <name type="scientific">Clostridium polyendosporum</name>
    <dbReference type="NCBI Taxonomy" id="69208"/>
    <lineage>
        <taxon>Bacteria</taxon>
        <taxon>Bacillati</taxon>
        <taxon>Bacillota</taxon>
        <taxon>Clostridia</taxon>
        <taxon>Eubacteriales</taxon>
        <taxon>Clostridiaceae</taxon>
        <taxon>Clostridium</taxon>
    </lineage>
</organism>
<sequence>MKRIFSYLLRHKAILLIASSVMLFIIAVDNITPYLQKLIVDKAIMDKQASLLVPLLGSILAITLIKAIFGYAKEYLFDSLSAKVHEDIKNELFEHIQELEFKYFDNMNTGELMSRIGEDIENIWQTIAFGLRLFVENIVYLVISTIILFYLSWKLALACIIIMVPIGYMAIKLEKQFSDCCGKISDQTAEINTAAQENIAGVRLVKAFAREKHEVLKFLRMNRSYYDLTMTQAKIIGNYFPPMEFLTNISLVIMIIFGGILVIKNEMSLGTLVAFSGYIWNLIWPMRMLGWLTNMLAQNQASAKKIFTIIDREPEIKNKEHTNSLSEISGEIEFKNVSFKYNDETILKNVNLSIPAGSTVAIMGTTGSGKSSLLYLIGRYYDVSDGEVLVDGINVKDINLNKLRSSMSVVPQDTFLFSDSIENNIKFSNKNASIEDIKSICKTACCLNFITSLEKGFNTEIGERGIGLSGGQKQRISIARALLRKAPILVLDDATSALDMETEYTLLKNLSERKIKNTTFIIAHRISAVKNADIILFIEDGEIKECGNHNELLQLKGKYYDIYCEQFKDFNEIESEVV</sequence>
<dbReference type="SMART" id="SM00382">
    <property type="entry name" value="AAA"/>
    <property type="match status" value="1"/>
</dbReference>
<dbReference type="Gene3D" id="3.40.50.300">
    <property type="entry name" value="P-loop containing nucleotide triphosphate hydrolases"/>
    <property type="match status" value="1"/>
</dbReference>
<dbReference type="PANTHER" id="PTHR43394">
    <property type="entry name" value="ATP-DEPENDENT PERMEASE MDL1, MITOCHONDRIAL"/>
    <property type="match status" value="1"/>
</dbReference>
<evidence type="ECO:0000256" key="1">
    <source>
        <dbReference type="ARBA" id="ARBA00004651"/>
    </source>
</evidence>
<keyword evidence="3" id="KW-1003">Cell membrane</keyword>
<evidence type="ECO:0000256" key="2">
    <source>
        <dbReference type="ARBA" id="ARBA00022448"/>
    </source>
</evidence>
<dbReference type="GO" id="GO:0016887">
    <property type="term" value="F:ATP hydrolysis activity"/>
    <property type="evidence" value="ECO:0007669"/>
    <property type="project" value="InterPro"/>
</dbReference>
<comment type="subcellular location">
    <subcellularLocation>
        <location evidence="1">Cell membrane</location>
        <topology evidence="1">Multi-pass membrane protein</topology>
    </subcellularLocation>
</comment>
<gene>
    <name evidence="12" type="ORF">CPJCM30710_17300</name>
</gene>
<dbReference type="InterPro" id="IPR027417">
    <property type="entry name" value="P-loop_NTPase"/>
</dbReference>
<dbReference type="InterPro" id="IPR003593">
    <property type="entry name" value="AAA+_ATPase"/>
</dbReference>
<dbReference type="PROSITE" id="PS50929">
    <property type="entry name" value="ABC_TM1F"/>
    <property type="match status" value="1"/>
</dbReference>
<feature type="domain" description="ABC transmembrane type-1" evidence="11">
    <location>
        <begin position="16"/>
        <end position="298"/>
    </location>
</feature>
<feature type="transmembrane region" description="Helical" evidence="9">
    <location>
        <begin position="269"/>
        <end position="286"/>
    </location>
</feature>
<dbReference type="GO" id="GO:0005886">
    <property type="term" value="C:plasma membrane"/>
    <property type="evidence" value="ECO:0007669"/>
    <property type="project" value="UniProtKB-SubCell"/>
</dbReference>
<keyword evidence="8 9" id="KW-0472">Membrane</keyword>
<dbReference type="InterPro" id="IPR017871">
    <property type="entry name" value="ABC_transporter-like_CS"/>
</dbReference>
<name>A0A919RZE6_9CLOT</name>
<dbReference type="PANTHER" id="PTHR43394:SF1">
    <property type="entry name" value="ATP-BINDING CASSETTE SUB-FAMILY B MEMBER 10, MITOCHONDRIAL"/>
    <property type="match status" value="1"/>
</dbReference>
<dbReference type="GO" id="GO:0015421">
    <property type="term" value="F:ABC-type oligopeptide transporter activity"/>
    <property type="evidence" value="ECO:0007669"/>
    <property type="project" value="TreeGrafter"/>
</dbReference>
<dbReference type="Pfam" id="PF00005">
    <property type="entry name" value="ABC_tran"/>
    <property type="match status" value="1"/>
</dbReference>